<keyword evidence="6" id="KW-1185">Reference proteome</keyword>
<dbReference type="InterPro" id="IPR050832">
    <property type="entry name" value="Bact_Acetyltransf"/>
</dbReference>
<sequence length="155" mass="16947">MGFMIDTARPQDAAACAQILCSWGQENPWMPRLWTAAQTEAFVSGLIARGSVSVLRGEGGQLSGFLDLNDGWVNCLYLAPHARGQGQGKMLIAHAARLHPSGLHLWCFADNRAAVRFYTRAGFREVARTDGDNDEGLPDIQLYRPADADDSKAEQ</sequence>
<dbReference type="GO" id="GO:0016747">
    <property type="term" value="F:acyltransferase activity, transferring groups other than amino-acyl groups"/>
    <property type="evidence" value="ECO:0007669"/>
    <property type="project" value="InterPro"/>
</dbReference>
<proteinExistence type="predicted"/>
<evidence type="ECO:0000256" key="2">
    <source>
        <dbReference type="ARBA" id="ARBA00023315"/>
    </source>
</evidence>
<dbReference type="InterPro" id="IPR016181">
    <property type="entry name" value="Acyl_CoA_acyltransferase"/>
</dbReference>
<evidence type="ECO:0000259" key="4">
    <source>
        <dbReference type="PROSITE" id="PS51186"/>
    </source>
</evidence>
<evidence type="ECO:0000256" key="1">
    <source>
        <dbReference type="ARBA" id="ARBA00022679"/>
    </source>
</evidence>
<dbReference type="SUPFAM" id="SSF55729">
    <property type="entry name" value="Acyl-CoA N-acyltransferases (Nat)"/>
    <property type="match status" value="1"/>
</dbReference>
<dbReference type="PROSITE" id="PS51186">
    <property type="entry name" value="GNAT"/>
    <property type="match status" value="1"/>
</dbReference>
<name>A0A8J7IDH2_9RHOB</name>
<evidence type="ECO:0000313" key="6">
    <source>
        <dbReference type="Proteomes" id="UP000640583"/>
    </source>
</evidence>
<feature type="region of interest" description="Disordered" evidence="3">
    <location>
        <begin position="128"/>
        <end position="155"/>
    </location>
</feature>
<dbReference type="AlphaFoldDB" id="A0A8J7IDH2"/>
<evidence type="ECO:0000313" key="5">
    <source>
        <dbReference type="EMBL" id="MBI1492657.1"/>
    </source>
</evidence>
<dbReference type="EMBL" id="JADCKQ010000002">
    <property type="protein sequence ID" value="MBI1492657.1"/>
    <property type="molecule type" value="Genomic_DNA"/>
</dbReference>
<evidence type="ECO:0000256" key="3">
    <source>
        <dbReference type="SAM" id="MobiDB-lite"/>
    </source>
</evidence>
<dbReference type="PANTHER" id="PTHR43877">
    <property type="entry name" value="AMINOALKYLPHOSPHONATE N-ACETYLTRANSFERASE-RELATED-RELATED"/>
    <property type="match status" value="1"/>
</dbReference>
<organism evidence="5 6">
    <name type="scientific">Halocynthiibacter styelae</name>
    <dbReference type="NCBI Taxonomy" id="2761955"/>
    <lineage>
        <taxon>Bacteria</taxon>
        <taxon>Pseudomonadati</taxon>
        <taxon>Pseudomonadota</taxon>
        <taxon>Alphaproteobacteria</taxon>
        <taxon>Rhodobacterales</taxon>
        <taxon>Paracoccaceae</taxon>
        <taxon>Halocynthiibacter</taxon>
    </lineage>
</organism>
<comment type="caution">
    <text evidence="5">The sequence shown here is derived from an EMBL/GenBank/DDBJ whole genome shotgun (WGS) entry which is preliminary data.</text>
</comment>
<dbReference type="InterPro" id="IPR000182">
    <property type="entry name" value="GNAT_dom"/>
</dbReference>
<protein>
    <submittedName>
        <fullName evidence="5">GNAT family N-acetyltransferase</fullName>
    </submittedName>
</protein>
<reference evidence="5" key="1">
    <citation type="submission" date="2020-10" db="EMBL/GenBank/DDBJ databases">
        <title>Paenihalocynthiibacter styelae gen. nov., sp. nov., isolated from stalked sea squirt Styela clava.</title>
        <authorList>
            <person name="Kim Y.-O."/>
            <person name="Yoon J.-H."/>
        </authorList>
    </citation>
    <scope>NUCLEOTIDE SEQUENCE</scope>
    <source>
        <strain evidence="5">MYP1-1</strain>
    </source>
</reference>
<feature type="domain" description="N-acetyltransferase" evidence="4">
    <location>
        <begin position="3"/>
        <end position="147"/>
    </location>
</feature>
<dbReference type="Gene3D" id="3.40.630.30">
    <property type="match status" value="1"/>
</dbReference>
<accession>A0A8J7IDH2</accession>
<dbReference type="Proteomes" id="UP000640583">
    <property type="component" value="Unassembled WGS sequence"/>
</dbReference>
<keyword evidence="1" id="KW-0808">Transferase</keyword>
<dbReference type="Pfam" id="PF00583">
    <property type="entry name" value="Acetyltransf_1"/>
    <property type="match status" value="1"/>
</dbReference>
<feature type="compositionally biased region" description="Basic and acidic residues" evidence="3">
    <location>
        <begin position="146"/>
        <end position="155"/>
    </location>
</feature>
<dbReference type="RefSeq" id="WP_228847570.1">
    <property type="nucleotide sequence ID" value="NZ_JADCKQ010000002.1"/>
</dbReference>
<gene>
    <name evidence="5" type="ORF">H1D41_03295</name>
</gene>
<keyword evidence="2" id="KW-0012">Acyltransferase</keyword>